<dbReference type="InterPro" id="IPR041118">
    <property type="entry name" value="Rx_N"/>
</dbReference>
<dbReference type="Gene3D" id="1.20.5.4130">
    <property type="match status" value="1"/>
</dbReference>
<keyword evidence="1" id="KW-0677">Repeat</keyword>
<dbReference type="EMBL" id="CM017620">
    <property type="protein sequence ID" value="TYI03947.1"/>
    <property type="molecule type" value="Genomic_DNA"/>
</dbReference>
<evidence type="ECO:0000259" key="4">
    <source>
        <dbReference type="Pfam" id="PF18052"/>
    </source>
</evidence>
<dbReference type="AlphaFoldDB" id="A0A5D2NIK6"/>
<accession>A0A5D2NIK6</accession>
<protein>
    <recommendedName>
        <fullName evidence="4">Disease resistance N-terminal domain-containing protein</fullName>
    </recommendedName>
</protein>
<organism evidence="5 6">
    <name type="scientific">Gossypium tomentosum</name>
    <name type="common">Hawaiian cotton</name>
    <name type="synonym">Gossypium sandvicense</name>
    <dbReference type="NCBI Taxonomy" id="34277"/>
    <lineage>
        <taxon>Eukaryota</taxon>
        <taxon>Viridiplantae</taxon>
        <taxon>Streptophyta</taxon>
        <taxon>Embryophyta</taxon>
        <taxon>Tracheophyta</taxon>
        <taxon>Spermatophyta</taxon>
        <taxon>Magnoliopsida</taxon>
        <taxon>eudicotyledons</taxon>
        <taxon>Gunneridae</taxon>
        <taxon>Pentapetalae</taxon>
        <taxon>rosids</taxon>
        <taxon>malvids</taxon>
        <taxon>Malvales</taxon>
        <taxon>Malvaceae</taxon>
        <taxon>Malvoideae</taxon>
        <taxon>Gossypium</taxon>
    </lineage>
</organism>
<dbReference type="Proteomes" id="UP000322667">
    <property type="component" value="Chromosome A11"/>
</dbReference>
<keyword evidence="3" id="KW-0611">Plant defense</keyword>
<evidence type="ECO:0000313" key="5">
    <source>
        <dbReference type="EMBL" id="TYI03947.1"/>
    </source>
</evidence>
<name>A0A5D2NIK6_GOSTO</name>
<gene>
    <name evidence="5" type="ORF">ES332_A11G378900v1</name>
</gene>
<sequence>MAEAVAFDLTVKLITKLSSLTLSQIGLLWSLKDDLDNFKSNISTIKAVLLDTDGQFMTSHLVKDWLEMLNI</sequence>
<evidence type="ECO:0000256" key="1">
    <source>
        <dbReference type="ARBA" id="ARBA00022737"/>
    </source>
</evidence>
<dbReference type="GO" id="GO:0000166">
    <property type="term" value="F:nucleotide binding"/>
    <property type="evidence" value="ECO:0007669"/>
    <property type="project" value="UniProtKB-KW"/>
</dbReference>
<keyword evidence="6" id="KW-1185">Reference proteome</keyword>
<evidence type="ECO:0000256" key="3">
    <source>
        <dbReference type="ARBA" id="ARBA00022821"/>
    </source>
</evidence>
<feature type="domain" description="Disease resistance N-terminal" evidence="4">
    <location>
        <begin position="13"/>
        <end position="69"/>
    </location>
</feature>
<reference evidence="5 6" key="1">
    <citation type="submission" date="2019-07" db="EMBL/GenBank/DDBJ databases">
        <title>WGS assembly of Gossypium tomentosum.</title>
        <authorList>
            <person name="Chen Z.J."/>
            <person name="Sreedasyam A."/>
            <person name="Ando A."/>
            <person name="Song Q."/>
            <person name="De L."/>
            <person name="Hulse-Kemp A."/>
            <person name="Ding M."/>
            <person name="Ye W."/>
            <person name="Kirkbride R."/>
            <person name="Jenkins J."/>
            <person name="Plott C."/>
            <person name="Lovell J."/>
            <person name="Lin Y.-M."/>
            <person name="Vaughn R."/>
            <person name="Liu B."/>
            <person name="Li W."/>
            <person name="Simpson S."/>
            <person name="Scheffler B."/>
            <person name="Saski C."/>
            <person name="Grover C."/>
            <person name="Hu G."/>
            <person name="Conover J."/>
            <person name="Carlson J."/>
            <person name="Shu S."/>
            <person name="Boston L."/>
            <person name="Williams M."/>
            <person name="Peterson D."/>
            <person name="Mcgee K."/>
            <person name="Jones D."/>
            <person name="Wendel J."/>
            <person name="Stelly D."/>
            <person name="Grimwood J."/>
            <person name="Schmutz J."/>
        </authorList>
    </citation>
    <scope>NUCLEOTIDE SEQUENCE [LARGE SCALE GENOMIC DNA]</scope>
    <source>
        <strain evidence="5">7179.01</strain>
    </source>
</reference>
<dbReference type="Pfam" id="PF18052">
    <property type="entry name" value="Rx_N"/>
    <property type="match status" value="1"/>
</dbReference>
<keyword evidence="2" id="KW-0547">Nucleotide-binding</keyword>
<proteinExistence type="predicted"/>
<dbReference type="GO" id="GO:0006952">
    <property type="term" value="P:defense response"/>
    <property type="evidence" value="ECO:0007669"/>
    <property type="project" value="UniProtKB-KW"/>
</dbReference>
<evidence type="ECO:0000313" key="6">
    <source>
        <dbReference type="Proteomes" id="UP000322667"/>
    </source>
</evidence>
<evidence type="ECO:0000256" key="2">
    <source>
        <dbReference type="ARBA" id="ARBA00022741"/>
    </source>
</evidence>